<dbReference type="EMBL" id="BKCJ011559843">
    <property type="protein sequence ID" value="GFD41804.1"/>
    <property type="molecule type" value="Genomic_DNA"/>
</dbReference>
<feature type="non-terminal residue" evidence="1">
    <location>
        <position position="1"/>
    </location>
</feature>
<gene>
    <name evidence="1" type="ORF">Tci_913773</name>
</gene>
<evidence type="ECO:0000313" key="1">
    <source>
        <dbReference type="EMBL" id="GFD41804.1"/>
    </source>
</evidence>
<proteinExistence type="predicted"/>
<sequence length="103" mass="11826">FLFDFQFFSVNFGSVSVHVFPQTRFSVRFGFEPMLTLSLKSVHDAHRGPLPPVVIRELDFEKFQPLLKVQGKGKEKVSDEQVALDLLTLQKPKKVSPAEQYIF</sequence>
<name>A0A699WBN8_TANCI</name>
<reference evidence="1" key="1">
    <citation type="journal article" date="2019" name="Sci. Rep.">
        <title>Draft genome of Tanacetum cinerariifolium, the natural source of mosquito coil.</title>
        <authorList>
            <person name="Yamashiro T."/>
            <person name="Shiraishi A."/>
            <person name="Satake H."/>
            <person name="Nakayama K."/>
        </authorList>
    </citation>
    <scope>NUCLEOTIDE SEQUENCE</scope>
</reference>
<organism evidence="1">
    <name type="scientific">Tanacetum cinerariifolium</name>
    <name type="common">Dalmatian daisy</name>
    <name type="synonym">Chrysanthemum cinerariifolium</name>
    <dbReference type="NCBI Taxonomy" id="118510"/>
    <lineage>
        <taxon>Eukaryota</taxon>
        <taxon>Viridiplantae</taxon>
        <taxon>Streptophyta</taxon>
        <taxon>Embryophyta</taxon>
        <taxon>Tracheophyta</taxon>
        <taxon>Spermatophyta</taxon>
        <taxon>Magnoliopsida</taxon>
        <taxon>eudicotyledons</taxon>
        <taxon>Gunneridae</taxon>
        <taxon>Pentapetalae</taxon>
        <taxon>asterids</taxon>
        <taxon>campanulids</taxon>
        <taxon>Asterales</taxon>
        <taxon>Asteraceae</taxon>
        <taxon>Asteroideae</taxon>
        <taxon>Anthemideae</taxon>
        <taxon>Anthemidinae</taxon>
        <taxon>Tanacetum</taxon>
    </lineage>
</organism>
<accession>A0A699WBN8</accession>
<comment type="caution">
    <text evidence="1">The sequence shown here is derived from an EMBL/GenBank/DDBJ whole genome shotgun (WGS) entry which is preliminary data.</text>
</comment>
<dbReference type="AlphaFoldDB" id="A0A699WBN8"/>
<protein>
    <submittedName>
        <fullName evidence="1">Uncharacterized protein</fullName>
    </submittedName>
</protein>